<protein>
    <submittedName>
        <fullName evidence="2">Uncharacterized protein</fullName>
    </submittedName>
</protein>
<proteinExistence type="predicted"/>
<evidence type="ECO:0000256" key="1">
    <source>
        <dbReference type="SAM" id="MobiDB-lite"/>
    </source>
</evidence>
<feature type="compositionally biased region" description="Basic and acidic residues" evidence="1">
    <location>
        <begin position="1"/>
        <end position="15"/>
    </location>
</feature>
<sequence>MHLETGDQTDQESRSTGHVAATSVTAMNVSSHHAFLPHTDADAALAFRDLTGNLIRIDELR</sequence>
<keyword evidence="3" id="KW-1185">Reference proteome</keyword>
<name>A0A561WX43_9ACTN</name>
<reference evidence="2 3" key="1">
    <citation type="submission" date="2019-06" db="EMBL/GenBank/DDBJ databases">
        <title>Sequencing the genomes of 1000 actinobacteria strains.</title>
        <authorList>
            <person name="Klenk H.-P."/>
        </authorList>
    </citation>
    <scope>NUCLEOTIDE SEQUENCE [LARGE SCALE GENOMIC DNA]</scope>
    <source>
        <strain evidence="2 3">DSM 102131</strain>
    </source>
</reference>
<dbReference type="Proteomes" id="UP000319927">
    <property type="component" value="Unassembled WGS sequence"/>
</dbReference>
<feature type="region of interest" description="Disordered" evidence="1">
    <location>
        <begin position="1"/>
        <end position="20"/>
    </location>
</feature>
<comment type="caution">
    <text evidence="2">The sequence shown here is derived from an EMBL/GenBank/DDBJ whole genome shotgun (WGS) entry which is preliminary data.</text>
</comment>
<dbReference type="EMBL" id="VIXA01000001">
    <property type="protein sequence ID" value="TWG28428.1"/>
    <property type="molecule type" value="Genomic_DNA"/>
</dbReference>
<evidence type="ECO:0000313" key="2">
    <source>
        <dbReference type="EMBL" id="TWG28428.1"/>
    </source>
</evidence>
<organism evidence="2 3">
    <name type="scientific">Micromonospora palomenae</name>
    <dbReference type="NCBI Taxonomy" id="1461247"/>
    <lineage>
        <taxon>Bacteria</taxon>
        <taxon>Bacillati</taxon>
        <taxon>Actinomycetota</taxon>
        <taxon>Actinomycetes</taxon>
        <taxon>Micromonosporales</taxon>
        <taxon>Micromonosporaceae</taxon>
        <taxon>Micromonospora</taxon>
    </lineage>
</organism>
<dbReference type="AlphaFoldDB" id="A0A561WX43"/>
<accession>A0A561WX43</accession>
<gene>
    <name evidence="2" type="ORF">FHX75_111580</name>
</gene>
<evidence type="ECO:0000313" key="3">
    <source>
        <dbReference type="Proteomes" id="UP000319927"/>
    </source>
</evidence>